<dbReference type="InterPro" id="IPR041492">
    <property type="entry name" value="HAD_2"/>
</dbReference>
<dbReference type="InterPro" id="IPR023198">
    <property type="entry name" value="PGP-like_dom2"/>
</dbReference>
<name>A0ABP8QE96_9GAMM</name>
<evidence type="ECO:0000256" key="2">
    <source>
        <dbReference type="ARBA" id="ARBA00006171"/>
    </source>
</evidence>
<evidence type="ECO:0000313" key="6">
    <source>
        <dbReference type="EMBL" id="GAA4501094.1"/>
    </source>
</evidence>
<comment type="caution">
    <text evidence="6">The sequence shown here is derived from an EMBL/GenBank/DDBJ whole genome shotgun (WGS) entry which is preliminary data.</text>
</comment>
<evidence type="ECO:0000256" key="5">
    <source>
        <dbReference type="ARBA" id="ARBA00023277"/>
    </source>
</evidence>
<comment type="similarity">
    <text evidence="2">Belongs to the HAD-like hydrolase superfamily. CbbY/CbbZ/Gph/YieH family.</text>
</comment>
<dbReference type="InterPro" id="IPR051600">
    <property type="entry name" value="Beta-PGM-like"/>
</dbReference>
<dbReference type="EMBL" id="BAABFC010000015">
    <property type="protein sequence ID" value="GAA4501094.1"/>
    <property type="molecule type" value="Genomic_DNA"/>
</dbReference>
<dbReference type="InterPro" id="IPR023214">
    <property type="entry name" value="HAD_sf"/>
</dbReference>
<sequence>MLKGILWDNDGVLVNTEHLFYEANCRLLGEYGVGLSPQEYFDWFLQDDRGPWHRLAGFGVGEAQIPTLRARRNRLYAQLLDEQADSLAIPGMQELLARLQGRVSMGVVTSAYRTHFDQVHARLDYRDRLGFVFSAEDCQRSKPDPELYLKGLARLGLSADECVAVEDSPRGLAAARAAGLRCILVRHPLTAGGDFRHAYAVVDSVAELEALLDELIGDRA</sequence>
<dbReference type="PANTHER" id="PTHR46193:SF18">
    <property type="entry name" value="HEXITOL PHOSPHATASE B"/>
    <property type="match status" value="1"/>
</dbReference>
<dbReference type="PRINTS" id="PR00413">
    <property type="entry name" value="HADHALOGNASE"/>
</dbReference>
<comment type="cofactor">
    <cofactor evidence="1">
        <name>Mg(2+)</name>
        <dbReference type="ChEBI" id="CHEBI:18420"/>
    </cofactor>
</comment>
<dbReference type="Proteomes" id="UP001501321">
    <property type="component" value="Unassembled WGS sequence"/>
</dbReference>
<keyword evidence="4" id="KW-0460">Magnesium</keyword>
<keyword evidence="3" id="KW-0479">Metal-binding</keyword>
<proteinExistence type="inferred from homology"/>
<gene>
    <name evidence="6" type="ORF">GCM10023095_23770</name>
</gene>
<evidence type="ECO:0000256" key="4">
    <source>
        <dbReference type="ARBA" id="ARBA00022842"/>
    </source>
</evidence>
<dbReference type="Pfam" id="PF13419">
    <property type="entry name" value="HAD_2"/>
    <property type="match status" value="1"/>
</dbReference>
<organism evidence="6 7">
    <name type="scientific">Pseudaeromonas paramecii</name>
    <dbReference type="NCBI Taxonomy" id="2138166"/>
    <lineage>
        <taxon>Bacteria</taxon>
        <taxon>Pseudomonadati</taxon>
        <taxon>Pseudomonadota</taxon>
        <taxon>Gammaproteobacteria</taxon>
        <taxon>Aeromonadales</taxon>
        <taxon>Aeromonadaceae</taxon>
        <taxon>Pseudaeromonas</taxon>
    </lineage>
</organism>
<dbReference type="SFLD" id="SFLDS00003">
    <property type="entry name" value="Haloacid_Dehalogenase"/>
    <property type="match status" value="1"/>
</dbReference>
<dbReference type="SFLD" id="SFLDG01129">
    <property type="entry name" value="C1.5:_HAD__Beta-PGM__Phosphata"/>
    <property type="match status" value="1"/>
</dbReference>
<protein>
    <submittedName>
        <fullName evidence="6">HAD family phosphatase</fullName>
    </submittedName>
</protein>
<evidence type="ECO:0000256" key="1">
    <source>
        <dbReference type="ARBA" id="ARBA00001946"/>
    </source>
</evidence>
<dbReference type="InterPro" id="IPR006439">
    <property type="entry name" value="HAD-SF_hydro_IA"/>
</dbReference>
<reference evidence="7" key="1">
    <citation type="journal article" date="2019" name="Int. J. Syst. Evol. Microbiol.">
        <title>The Global Catalogue of Microorganisms (GCM) 10K type strain sequencing project: providing services to taxonomists for standard genome sequencing and annotation.</title>
        <authorList>
            <consortium name="The Broad Institute Genomics Platform"/>
            <consortium name="The Broad Institute Genome Sequencing Center for Infectious Disease"/>
            <person name="Wu L."/>
            <person name="Ma J."/>
        </authorList>
    </citation>
    <scope>NUCLEOTIDE SEQUENCE [LARGE SCALE GENOMIC DNA]</scope>
    <source>
        <strain evidence="7">JCM 32226</strain>
    </source>
</reference>
<evidence type="ECO:0000313" key="7">
    <source>
        <dbReference type="Proteomes" id="UP001501321"/>
    </source>
</evidence>
<dbReference type="Gene3D" id="3.40.50.1000">
    <property type="entry name" value="HAD superfamily/HAD-like"/>
    <property type="match status" value="1"/>
</dbReference>
<dbReference type="InterPro" id="IPR036412">
    <property type="entry name" value="HAD-like_sf"/>
</dbReference>
<keyword evidence="5" id="KW-0119">Carbohydrate metabolism</keyword>
<keyword evidence="7" id="KW-1185">Reference proteome</keyword>
<dbReference type="PANTHER" id="PTHR46193">
    <property type="entry name" value="6-PHOSPHOGLUCONATE PHOSPHATASE"/>
    <property type="match status" value="1"/>
</dbReference>
<dbReference type="SUPFAM" id="SSF56784">
    <property type="entry name" value="HAD-like"/>
    <property type="match status" value="1"/>
</dbReference>
<accession>A0ABP8QE96</accession>
<dbReference type="RefSeq" id="WP_345013365.1">
    <property type="nucleotide sequence ID" value="NZ_BAABFC010000015.1"/>
</dbReference>
<dbReference type="Gene3D" id="1.10.150.240">
    <property type="entry name" value="Putative phosphatase, domain 2"/>
    <property type="match status" value="1"/>
</dbReference>
<evidence type="ECO:0000256" key="3">
    <source>
        <dbReference type="ARBA" id="ARBA00022723"/>
    </source>
</evidence>
<dbReference type="NCBIfam" id="TIGR01509">
    <property type="entry name" value="HAD-SF-IA-v3"/>
    <property type="match status" value="1"/>
</dbReference>